<feature type="binding site" evidence="5">
    <location>
        <position position="188"/>
    </location>
    <ligand>
        <name>S-adenosyl-L-methionine</name>
        <dbReference type="ChEBI" id="CHEBI:59789"/>
    </ligand>
</feature>
<dbReference type="InterPro" id="IPR002052">
    <property type="entry name" value="DNA_methylase_N6_adenine_CS"/>
</dbReference>
<feature type="binding site" evidence="5">
    <location>
        <begin position="124"/>
        <end position="128"/>
    </location>
    <ligand>
        <name>S-adenosyl-L-methionine</name>
        <dbReference type="ChEBI" id="CHEBI:59789"/>
    </ligand>
</feature>
<dbReference type="InterPro" id="IPR004556">
    <property type="entry name" value="HemK-like"/>
</dbReference>
<organism evidence="8 9">
    <name type="scientific">Variovorax paradoxus</name>
    <dbReference type="NCBI Taxonomy" id="34073"/>
    <lineage>
        <taxon>Bacteria</taxon>
        <taxon>Pseudomonadati</taxon>
        <taxon>Pseudomonadota</taxon>
        <taxon>Betaproteobacteria</taxon>
        <taxon>Burkholderiales</taxon>
        <taxon>Comamonadaceae</taxon>
        <taxon>Variovorax</taxon>
    </lineage>
</organism>
<comment type="similarity">
    <text evidence="5">Belongs to the protein N5-glutamine methyltransferase family. PrmC subfamily.</text>
</comment>
<dbReference type="InterPro" id="IPR040758">
    <property type="entry name" value="PrmC_N"/>
</dbReference>
<dbReference type="PANTHER" id="PTHR18895">
    <property type="entry name" value="HEMK METHYLTRANSFERASE"/>
    <property type="match status" value="1"/>
</dbReference>
<dbReference type="GO" id="GO:0003676">
    <property type="term" value="F:nucleic acid binding"/>
    <property type="evidence" value="ECO:0007669"/>
    <property type="project" value="InterPro"/>
</dbReference>
<feature type="binding site" evidence="5">
    <location>
        <position position="147"/>
    </location>
    <ligand>
        <name>S-adenosyl-L-methionine</name>
        <dbReference type="ChEBI" id="CHEBI:59789"/>
    </ligand>
</feature>
<dbReference type="RefSeq" id="WP_157616802.1">
    <property type="nucleotide sequence ID" value="NZ_CP046622.1"/>
</dbReference>
<evidence type="ECO:0000256" key="5">
    <source>
        <dbReference type="HAMAP-Rule" id="MF_02126"/>
    </source>
</evidence>
<gene>
    <name evidence="5 8" type="primary">prmC</name>
    <name evidence="8" type="ORF">GOQ09_21435</name>
</gene>
<evidence type="ECO:0000313" key="8">
    <source>
        <dbReference type="EMBL" id="QGW85103.1"/>
    </source>
</evidence>
<evidence type="ECO:0000313" key="9">
    <source>
        <dbReference type="Proteomes" id="UP000425817"/>
    </source>
</evidence>
<dbReference type="Pfam" id="PF17827">
    <property type="entry name" value="PrmC_N"/>
    <property type="match status" value="1"/>
</dbReference>
<evidence type="ECO:0000259" key="7">
    <source>
        <dbReference type="Pfam" id="PF17827"/>
    </source>
</evidence>
<dbReference type="CDD" id="cd02440">
    <property type="entry name" value="AdoMet_MTases"/>
    <property type="match status" value="1"/>
</dbReference>
<dbReference type="Gene3D" id="1.10.8.10">
    <property type="entry name" value="DNA helicase RuvA subunit, C-terminal domain"/>
    <property type="match status" value="1"/>
</dbReference>
<dbReference type="InterPro" id="IPR007848">
    <property type="entry name" value="Small_mtfrase_dom"/>
</dbReference>
<name>A0A6I6HR13_VARPD</name>
<dbReference type="NCBIfam" id="TIGR00536">
    <property type="entry name" value="hemK_fam"/>
    <property type="match status" value="1"/>
</dbReference>
<dbReference type="Proteomes" id="UP000425817">
    <property type="component" value="Chromosome"/>
</dbReference>
<dbReference type="HAMAP" id="MF_02126">
    <property type="entry name" value="RF_methyltr_PrmC"/>
    <property type="match status" value="1"/>
</dbReference>
<evidence type="ECO:0000256" key="2">
    <source>
        <dbReference type="ARBA" id="ARBA00022679"/>
    </source>
</evidence>
<evidence type="ECO:0000256" key="1">
    <source>
        <dbReference type="ARBA" id="ARBA00022603"/>
    </source>
</evidence>
<dbReference type="Pfam" id="PF05175">
    <property type="entry name" value="MTS"/>
    <property type="match status" value="1"/>
</dbReference>
<sequence>MTTATTPTTVAQALAAAVALGVDRLDAQLLLLHALGRPPHERAWLLAHDTDAMPASAWTALAERLSRRLKGEPVAYLLGEKEFHGLALQVDARVLVPRPDTETLVDWALECLDGHNAPRVLDLGTGSGAIALALQHARPDAQVDAVDASADALAVAQANAERLGLPVRFSQAHWLESAGSGYTVIASNPPYIAIGDPHLPALRHEPPAALVSGADGLDDIRQIVQNAPSHLAEGGWLLLEHGHDQAAAVRQLLETRGFAEVQSRDDLAGIARCSGGIWRPVK</sequence>
<dbReference type="PANTHER" id="PTHR18895:SF74">
    <property type="entry name" value="MTRF1L RELEASE FACTOR GLUTAMINE METHYLTRANSFERASE"/>
    <property type="match status" value="1"/>
</dbReference>
<accession>A0A6I6HR13</accession>
<dbReference type="AlphaFoldDB" id="A0A6I6HR13"/>
<dbReference type="NCBIfam" id="TIGR03534">
    <property type="entry name" value="RF_mod_PrmC"/>
    <property type="match status" value="1"/>
</dbReference>
<feature type="domain" description="Methyltransferase small" evidence="6">
    <location>
        <begin position="109"/>
        <end position="192"/>
    </location>
</feature>
<evidence type="ECO:0000256" key="3">
    <source>
        <dbReference type="ARBA" id="ARBA00022691"/>
    </source>
</evidence>
<dbReference type="SUPFAM" id="SSF53335">
    <property type="entry name" value="S-adenosyl-L-methionine-dependent methyltransferases"/>
    <property type="match status" value="1"/>
</dbReference>
<dbReference type="GO" id="GO:0032259">
    <property type="term" value="P:methylation"/>
    <property type="evidence" value="ECO:0007669"/>
    <property type="project" value="UniProtKB-KW"/>
</dbReference>
<keyword evidence="1 5" id="KW-0489">Methyltransferase</keyword>
<comment type="catalytic activity">
    <reaction evidence="4 5">
        <text>L-glutaminyl-[peptide chain release factor] + S-adenosyl-L-methionine = N(5)-methyl-L-glutaminyl-[peptide chain release factor] + S-adenosyl-L-homocysteine + H(+)</text>
        <dbReference type="Rhea" id="RHEA:42896"/>
        <dbReference type="Rhea" id="RHEA-COMP:10271"/>
        <dbReference type="Rhea" id="RHEA-COMP:10272"/>
        <dbReference type="ChEBI" id="CHEBI:15378"/>
        <dbReference type="ChEBI" id="CHEBI:30011"/>
        <dbReference type="ChEBI" id="CHEBI:57856"/>
        <dbReference type="ChEBI" id="CHEBI:59789"/>
        <dbReference type="ChEBI" id="CHEBI:61891"/>
        <dbReference type="EC" id="2.1.1.297"/>
    </reaction>
</comment>
<evidence type="ECO:0000256" key="4">
    <source>
        <dbReference type="ARBA" id="ARBA00048391"/>
    </source>
</evidence>
<dbReference type="OrthoDB" id="9800643at2"/>
<feature type="binding site" evidence="5">
    <location>
        <position position="174"/>
    </location>
    <ligand>
        <name>S-adenosyl-L-methionine</name>
        <dbReference type="ChEBI" id="CHEBI:59789"/>
    </ligand>
</feature>
<proteinExistence type="inferred from homology"/>
<dbReference type="PROSITE" id="PS00092">
    <property type="entry name" value="N6_MTASE"/>
    <property type="match status" value="1"/>
</dbReference>
<dbReference type="Gene3D" id="3.40.50.150">
    <property type="entry name" value="Vaccinia Virus protein VP39"/>
    <property type="match status" value="1"/>
</dbReference>
<comment type="function">
    <text evidence="5">Methylates the class 1 translation termination release factors RF1/PrfA and RF2/PrfB on the glutamine residue of the universally conserved GGQ motif.</text>
</comment>
<dbReference type="GO" id="GO:0102559">
    <property type="term" value="F:peptide chain release factor N(5)-glutamine methyltransferase activity"/>
    <property type="evidence" value="ECO:0007669"/>
    <property type="project" value="UniProtKB-EC"/>
</dbReference>
<dbReference type="EMBL" id="CP046622">
    <property type="protein sequence ID" value="QGW85103.1"/>
    <property type="molecule type" value="Genomic_DNA"/>
</dbReference>
<feature type="binding site" evidence="5">
    <location>
        <begin position="188"/>
        <end position="191"/>
    </location>
    <ligand>
        <name>substrate</name>
    </ligand>
</feature>
<protein>
    <recommendedName>
        <fullName evidence="5">Release factor glutamine methyltransferase</fullName>
        <shortName evidence="5">RF MTase</shortName>
        <ecNumber evidence="5">2.1.1.297</ecNumber>
    </recommendedName>
    <alternativeName>
        <fullName evidence="5">N5-glutamine methyltransferase PrmC</fullName>
    </alternativeName>
    <alternativeName>
        <fullName evidence="5">Protein-(glutamine-N5) MTase PrmC</fullName>
    </alternativeName>
    <alternativeName>
        <fullName evidence="5">Protein-glutamine N-methyltransferase PrmC</fullName>
    </alternativeName>
</protein>
<keyword evidence="2 5" id="KW-0808">Transferase</keyword>
<reference evidence="8 9" key="1">
    <citation type="submission" date="2019-12" db="EMBL/GenBank/DDBJ databases">
        <title>Hybrid Genome Assemblies of two High G+C Isolates from Undergraduate Microbiology Courses.</title>
        <authorList>
            <person name="Ne Ville C.J."/>
            <person name="Enright D."/>
            <person name="Hernandez I."/>
            <person name="Dodsworth J."/>
            <person name="Orwin P.M."/>
        </authorList>
    </citation>
    <scope>NUCLEOTIDE SEQUENCE [LARGE SCALE GENOMIC DNA]</scope>
    <source>
        <strain evidence="8 9">CSUSB</strain>
    </source>
</reference>
<dbReference type="InterPro" id="IPR029063">
    <property type="entry name" value="SAM-dependent_MTases_sf"/>
</dbReference>
<dbReference type="FunFam" id="3.40.50.150:FF:000053">
    <property type="entry name" value="Release factor glutamine methyltransferase"/>
    <property type="match status" value="1"/>
</dbReference>
<dbReference type="EC" id="2.1.1.297" evidence="5"/>
<feature type="domain" description="Release factor glutamine methyltransferase N-terminal" evidence="7">
    <location>
        <begin position="13"/>
        <end position="79"/>
    </location>
</feature>
<evidence type="ECO:0000259" key="6">
    <source>
        <dbReference type="Pfam" id="PF05175"/>
    </source>
</evidence>
<dbReference type="InterPro" id="IPR050320">
    <property type="entry name" value="N5-glutamine_MTase"/>
</dbReference>
<keyword evidence="3 5" id="KW-0949">S-adenosyl-L-methionine</keyword>
<dbReference type="InterPro" id="IPR019874">
    <property type="entry name" value="RF_methyltr_PrmC"/>
</dbReference>